<geneLocation type="plasmid" evidence="4">
    <name>ppmra301</name>
</geneLocation>
<dbReference type="Pfam" id="PF02371">
    <property type="entry name" value="Transposase_20"/>
    <property type="match status" value="1"/>
</dbReference>
<dbReference type="EMBL" id="CP029755">
    <property type="protein sequence ID" value="QDD71351.1"/>
    <property type="molecule type" value="Genomic_DNA"/>
</dbReference>
<dbReference type="InterPro" id="IPR047650">
    <property type="entry name" value="Transpos_IS110"/>
</dbReference>
<protein>
    <submittedName>
        <fullName evidence="3">IS110 family transposase</fullName>
    </submittedName>
</protein>
<accession>A0A5B8EJC3</accession>
<dbReference type="GO" id="GO:0006313">
    <property type="term" value="P:DNA transposition"/>
    <property type="evidence" value="ECO:0007669"/>
    <property type="project" value="InterPro"/>
</dbReference>
<feature type="domain" description="Transposase IS110-like N-terminal" evidence="1">
    <location>
        <begin position="5"/>
        <end position="165"/>
    </location>
</feature>
<evidence type="ECO:0000313" key="4">
    <source>
        <dbReference type="Proteomes" id="UP000312326"/>
    </source>
</evidence>
<dbReference type="Proteomes" id="UP000312326">
    <property type="component" value="Plasmid pPMRA301"/>
</dbReference>
<dbReference type="GO" id="GO:0003677">
    <property type="term" value="F:DNA binding"/>
    <property type="evidence" value="ECO:0007669"/>
    <property type="project" value="InterPro"/>
</dbReference>
<dbReference type="GO" id="GO:0004803">
    <property type="term" value="F:transposase activity"/>
    <property type="evidence" value="ECO:0007669"/>
    <property type="project" value="InterPro"/>
</dbReference>
<dbReference type="NCBIfam" id="NF033542">
    <property type="entry name" value="transpos_IS110"/>
    <property type="match status" value="1"/>
</dbReference>
<dbReference type="RefSeq" id="WP_139962632.1">
    <property type="nucleotide sequence ID" value="NZ_CP029755.1"/>
</dbReference>
<keyword evidence="3" id="KW-0614">Plasmid</keyword>
<evidence type="ECO:0000313" key="3">
    <source>
        <dbReference type="EMBL" id="QDD71351.1"/>
    </source>
</evidence>
<organism evidence="3 4">
    <name type="scientific">Lactobacillus amylovorus</name>
    <dbReference type="NCBI Taxonomy" id="1604"/>
    <lineage>
        <taxon>Bacteria</taxon>
        <taxon>Bacillati</taxon>
        <taxon>Bacillota</taxon>
        <taxon>Bacilli</taxon>
        <taxon>Lactobacillales</taxon>
        <taxon>Lactobacillaceae</taxon>
        <taxon>Lactobacillus</taxon>
    </lineage>
</organism>
<feature type="domain" description="Transposase IS116/IS110/IS902 C-terminal" evidence="2">
    <location>
        <begin position="286"/>
        <end position="372"/>
    </location>
</feature>
<dbReference type="InterPro" id="IPR003346">
    <property type="entry name" value="Transposase_20"/>
</dbReference>
<dbReference type="PANTHER" id="PTHR33055:SF13">
    <property type="entry name" value="TRANSPOSASE"/>
    <property type="match status" value="1"/>
</dbReference>
<dbReference type="AlphaFoldDB" id="A0A5B8EJC3"/>
<dbReference type="Pfam" id="PF01548">
    <property type="entry name" value="DEDD_Tnp_IS110"/>
    <property type="match status" value="1"/>
</dbReference>
<evidence type="ECO:0000259" key="1">
    <source>
        <dbReference type="Pfam" id="PF01548"/>
    </source>
</evidence>
<reference evidence="3 4" key="1">
    <citation type="submission" date="2018-06" db="EMBL/GenBank/DDBJ databases">
        <title>Complete genome sequnece of Lactobacillus amylovorus PMRA3.</title>
        <authorList>
            <person name="Nam Y.-D."/>
            <person name="Chung W.-H."/>
            <person name="Park Y.S."/>
            <person name="Kang J."/>
        </authorList>
    </citation>
    <scope>NUCLEOTIDE SEQUENCE [LARGE SCALE GENOMIC DNA]</scope>
    <source>
        <strain evidence="3 4">PMRA3</strain>
        <plasmid evidence="4">ppmra301</plasmid>
    </source>
</reference>
<dbReference type="InterPro" id="IPR002525">
    <property type="entry name" value="Transp_IS110-like_N"/>
</dbReference>
<evidence type="ECO:0000259" key="2">
    <source>
        <dbReference type="Pfam" id="PF02371"/>
    </source>
</evidence>
<gene>
    <name evidence="3" type="ORF">DM298_10805</name>
</gene>
<sequence>MKLFIGIDVSSKDLQVAFTDSEHYDKPLVNKSFSNDLIGANEVKHLIIQWATRNHYDQIILGMEATSIYSFHPAYFFANDEDLKKLNFETDVVNPRSTKRFHEAFEENKNDPIDAYYIAEYLRYGKYRVTIARQEEYLALQRLTRTRYEITQSLARAKQHFIEALYYRLNKLITVDKNKIKTPIFGATMMSIITDSKTIDEIANMSTENLIDYLQTKGRGRFSDPDSLAKAIQRAVRGSYRLGKVMKYSIDSVLSVYYTEIQNYHHLIKDLDKSITKIVAGLPEAKILQSIPGVGPVYSAGIIAEIGNISRFNDEAKLAKYAGLAWRQKESGDFNSEHTPRLRTGNAYLRYYLVEAANLIRLRDPVFAKYYRKKYDEATFSPHKRACILCARKLSRTIFTLLKNGQIYQTPR</sequence>
<proteinExistence type="predicted"/>
<dbReference type="PANTHER" id="PTHR33055">
    <property type="entry name" value="TRANSPOSASE FOR INSERTION SEQUENCE ELEMENT IS1111A"/>
    <property type="match status" value="1"/>
</dbReference>
<name>A0A5B8EJC3_LACAM</name>